<dbReference type="OrthoDB" id="9805604at2"/>
<dbReference type="GO" id="GO:0008781">
    <property type="term" value="F:N-acylneuraminate cytidylyltransferase activity"/>
    <property type="evidence" value="ECO:0007669"/>
    <property type="project" value="TreeGrafter"/>
</dbReference>
<dbReference type="InterPro" id="IPR003329">
    <property type="entry name" value="Cytidylyl_trans"/>
</dbReference>
<proteinExistence type="predicted"/>
<comment type="caution">
    <text evidence="1">The sequence shown here is derived from an EMBL/GenBank/DDBJ whole genome shotgun (WGS) entry which is preliminary data.</text>
</comment>
<dbReference type="RefSeq" id="WP_133628504.1">
    <property type="nucleotide sequence ID" value="NZ_SOAZ01000015.1"/>
</dbReference>
<dbReference type="Proteomes" id="UP000295325">
    <property type="component" value="Unassembled WGS sequence"/>
</dbReference>
<gene>
    <name evidence="1" type="ORF">EDD71_1155</name>
</gene>
<dbReference type="PANTHER" id="PTHR21485:SF6">
    <property type="entry name" value="N-ACYLNEURAMINATE CYTIDYLYLTRANSFERASE-RELATED"/>
    <property type="match status" value="1"/>
</dbReference>
<dbReference type="InterPro" id="IPR029044">
    <property type="entry name" value="Nucleotide-diphossugar_trans"/>
</dbReference>
<evidence type="ECO:0000313" key="1">
    <source>
        <dbReference type="EMBL" id="TDT51974.1"/>
    </source>
</evidence>
<dbReference type="AlphaFoldDB" id="A0A4R7KAS8"/>
<keyword evidence="2" id="KW-1185">Reference proteome</keyword>
<dbReference type="SUPFAM" id="SSF53448">
    <property type="entry name" value="Nucleotide-diphospho-sugar transferases"/>
    <property type="match status" value="1"/>
</dbReference>
<organism evidence="1 2">
    <name type="scientific">Fonticella tunisiensis</name>
    <dbReference type="NCBI Taxonomy" id="1096341"/>
    <lineage>
        <taxon>Bacteria</taxon>
        <taxon>Bacillati</taxon>
        <taxon>Bacillota</taxon>
        <taxon>Clostridia</taxon>
        <taxon>Eubacteriales</taxon>
        <taxon>Clostridiaceae</taxon>
        <taxon>Fonticella</taxon>
    </lineage>
</organism>
<evidence type="ECO:0000313" key="2">
    <source>
        <dbReference type="Proteomes" id="UP000295325"/>
    </source>
</evidence>
<sequence length="231" mass="26707">MYKGKTFLAIIPARGGSKGIPRKNIINVNGKPLIQYTIDEAKKAQYLDRIIVSTDDEEIAEVSKKCGAEVPFLRPKELADDNSKTIDVLLHAINELVKQGNKYDYVVLLQPTQPLRKSWHIDESIKKIVESNEESLVSVTEVKEHPILMRTIDKNDRVENLLNVNSTVRRQDFPKFYKVNGAIYINKLNENFNNYTSLNDNKLAYIMDKKYDIDIDEPIDLEIFEFLVKRY</sequence>
<reference evidence="1 2" key="1">
    <citation type="submission" date="2019-03" db="EMBL/GenBank/DDBJ databases">
        <title>Genomic Encyclopedia of Type Strains, Phase IV (KMG-IV): sequencing the most valuable type-strain genomes for metagenomic binning, comparative biology and taxonomic classification.</title>
        <authorList>
            <person name="Goeker M."/>
        </authorList>
    </citation>
    <scope>NUCLEOTIDE SEQUENCE [LARGE SCALE GENOMIC DNA]</scope>
    <source>
        <strain evidence="1 2">DSM 24455</strain>
    </source>
</reference>
<dbReference type="PANTHER" id="PTHR21485">
    <property type="entry name" value="HAD SUPERFAMILY MEMBERS CMAS AND KDSC"/>
    <property type="match status" value="1"/>
</dbReference>
<name>A0A4R7KAS8_9CLOT</name>
<dbReference type="Gene3D" id="3.90.550.10">
    <property type="entry name" value="Spore Coat Polysaccharide Biosynthesis Protein SpsA, Chain A"/>
    <property type="match status" value="1"/>
</dbReference>
<accession>A0A4R7KAS8</accession>
<dbReference type="Pfam" id="PF02348">
    <property type="entry name" value="CTP_transf_3"/>
    <property type="match status" value="1"/>
</dbReference>
<dbReference type="CDD" id="cd02513">
    <property type="entry name" value="CMP-NeuAc_Synthase"/>
    <property type="match status" value="1"/>
</dbReference>
<dbReference type="InterPro" id="IPR050793">
    <property type="entry name" value="CMP-NeuNAc_synthase"/>
</dbReference>
<protein>
    <submittedName>
        <fullName evidence="1">CMP-N,N'-diacetyllegionaminic acid synthase</fullName>
    </submittedName>
</protein>
<dbReference type="EMBL" id="SOAZ01000015">
    <property type="protein sequence ID" value="TDT51974.1"/>
    <property type="molecule type" value="Genomic_DNA"/>
</dbReference>